<organism evidence="1 2">
    <name type="scientific">Smittium angustum</name>
    <dbReference type="NCBI Taxonomy" id="133377"/>
    <lineage>
        <taxon>Eukaryota</taxon>
        <taxon>Fungi</taxon>
        <taxon>Fungi incertae sedis</taxon>
        <taxon>Zoopagomycota</taxon>
        <taxon>Kickxellomycotina</taxon>
        <taxon>Harpellomycetes</taxon>
        <taxon>Harpellales</taxon>
        <taxon>Legeriomycetaceae</taxon>
        <taxon>Smittium</taxon>
    </lineage>
</organism>
<dbReference type="Pfam" id="PF09696">
    <property type="entry name" value="Ctf8"/>
    <property type="match status" value="1"/>
</dbReference>
<reference evidence="1 2" key="1">
    <citation type="journal article" date="2018" name="MBio">
        <title>Comparative Genomics Reveals the Core Gene Toolbox for the Fungus-Insect Symbiosis.</title>
        <authorList>
            <person name="Wang Y."/>
            <person name="Stata M."/>
            <person name="Wang W."/>
            <person name="Stajich J.E."/>
            <person name="White M.M."/>
            <person name="Moncalvo J.M."/>
        </authorList>
    </citation>
    <scope>NUCLEOTIDE SEQUENCE [LARGE SCALE GENOMIC DNA]</scope>
    <source>
        <strain evidence="1 2">AUS-126-30</strain>
    </source>
</reference>
<evidence type="ECO:0000313" key="2">
    <source>
        <dbReference type="Proteomes" id="UP000245591"/>
    </source>
</evidence>
<protein>
    <recommendedName>
        <fullName evidence="3">Chromosome transmission fidelity protein 8</fullName>
    </recommendedName>
</protein>
<accession>A0A2U1JDK1</accession>
<dbReference type="AlphaFoldDB" id="A0A2U1JDK1"/>
<keyword evidence="2" id="KW-1185">Reference proteome</keyword>
<dbReference type="InterPro" id="IPR018607">
    <property type="entry name" value="Ctf8"/>
</dbReference>
<proteinExistence type="predicted"/>
<comment type="caution">
    <text evidence="1">The sequence shown here is derived from an EMBL/GenBank/DDBJ whole genome shotgun (WGS) entry which is preliminary data.</text>
</comment>
<dbReference type="Proteomes" id="UP000245591">
    <property type="component" value="Unassembled WGS sequence"/>
</dbReference>
<evidence type="ECO:0000313" key="1">
    <source>
        <dbReference type="EMBL" id="PWA03176.1"/>
    </source>
</evidence>
<dbReference type="EMBL" id="MBFU01000027">
    <property type="protein sequence ID" value="PWA03176.1"/>
    <property type="molecule type" value="Genomic_DNA"/>
</dbReference>
<sequence length="120" mass="13700">MSRIKLLYDPKTTVSENYCIIETQGSIQTDSELLKGIKIGTFEQDPNGSATLHVGTHRLLGKLVSLKKPIAMMIKQRPEKDLEEDIEETPNNKQQYSNVEYNVLAIIKHKFLFISRPDII</sequence>
<dbReference type="PANTHER" id="PTHR47475">
    <property type="entry name" value="CHROMOSOME TRANSMISSION FIDELITY PROTEIN 8"/>
    <property type="match status" value="1"/>
</dbReference>
<gene>
    <name evidence="1" type="ORF">BB558_000663</name>
</gene>
<dbReference type="GO" id="GO:0007064">
    <property type="term" value="P:mitotic sister chromatid cohesion"/>
    <property type="evidence" value="ECO:0007669"/>
    <property type="project" value="InterPro"/>
</dbReference>
<evidence type="ECO:0008006" key="3">
    <source>
        <dbReference type="Google" id="ProtNLM"/>
    </source>
</evidence>
<name>A0A2U1JDK1_SMIAN</name>
<dbReference type="GO" id="GO:0031390">
    <property type="term" value="C:Ctf18 RFC-like complex"/>
    <property type="evidence" value="ECO:0007669"/>
    <property type="project" value="InterPro"/>
</dbReference>
<dbReference type="PANTHER" id="PTHR47475:SF2">
    <property type="entry name" value="CHROMOSOME TRANSMISSION FIDELITY PROTEIN 8"/>
    <property type="match status" value="1"/>
</dbReference>